<dbReference type="AlphaFoldDB" id="A0A9D1IZS6"/>
<name>A0A9D1IZS6_9FIRM</name>
<organism evidence="1 2">
    <name type="scientific">Candidatus Scatomorpha intestinigallinarum</name>
    <dbReference type="NCBI Taxonomy" id="2840923"/>
    <lineage>
        <taxon>Bacteria</taxon>
        <taxon>Bacillati</taxon>
        <taxon>Bacillota</taxon>
        <taxon>Clostridia</taxon>
        <taxon>Eubacteriales</taxon>
        <taxon>Candidatus Scatomorpha</taxon>
    </lineage>
</organism>
<proteinExistence type="predicted"/>
<gene>
    <name evidence="1" type="ORF">IAD36_08940</name>
</gene>
<accession>A0A9D1IZS6</accession>
<comment type="caution">
    <text evidence="1">The sequence shown here is derived from an EMBL/GenBank/DDBJ whole genome shotgun (WGS) entry which is preliminary data.</text>
</comment>
<dbReference type="Proteomes" id="UP000824238">
    <property type="component" value="Unassembled WGS sequence"/>
</dbReference>
<reference evidence="1" key="1">
    <citation type="submission" date="2020-10" db="EMBL/GenBank/DDBJ databases">
        <authorList>
            <person name="Gilroy R."/>
        </authorList>
    </citation>
    <scope>NUCLEOTIDE SEQUENCE</scope>
    <source>
        <strain evidence="1">ChiGjej3B3-7149</strain>
    </source>
</reference>
<evidence type="ECO:0000313" key="2">
    <source>
        <dbReference type="Proteomes" id="UP000824238"/>
    </source>
</evidence>
<protein>
    <submittedName>
        <fullName evidence="1">Uncharacterized protein</fullName>
    </submittedName>
</protein>
<reference evidence="1" key="2">
    <citation type="journal article" date="2021" name="PeerJ">
        <title>Extensive microbial diversity within the chicken gut microbiome revealed by metagenomics and culture.</title>
        <authorList>
            <person name="Gilroy R."/>
            <person name="Ravi A."/>
            <person name="Getino M."/>
            <person name="Pursley I."/>
            <person name="Horton D.L."/>
            <person name="Alikhan N.F."/>
            <person name="Baker D."/>
            <person name="Gharbi K."/>
            <person name="Hall N."/>
            <person name="Watson M."/>
            <person name="Adriaenssens E.M."/>
            <person name="Foster-Nyarko E."/>
            <person name="Jarju S."/>
            <person name="Secka A."/>
            <person name="Antonio M."/>
            <person name="Oren A."/>
            <person name="Chaudhuri R.R."/>
            <person name="La Ragione R."/>
            <person name="Hildebrand F."/>
            <person name="Pallen M.J."/>
        </authorList>
    </citation>
    <scope>NUCLEOTIDE SEQUENCE</scope>
    <source>
        <strain evidence="1">ChiGjej3B3-7149</strain>
    </source>
</reference>
<dbReference type="EMBL" id="DVHH01000214">
    <property type="protein sequence ID" value="HIR55702.1"/>
    <property type="molecule type" value="Genomic_DNA"/>
</dbReference>
<evidence type="ECO:0000313" key="1">
    <source>
        <dbReference type="EMBL" id="HIR55702.1"/>
    </source>
</evidence>
<sequence>MIVNENIKPRPLTEQELADRKRGVFDSYANYLVYCGKCGKMRKTNMYVMRAEAYIDELRAAGKTCPDCGADAWTLGYPENSGSGFVYFK</sequence>